<keyword evidence="1" id="KW-0472">Membrane</keyword>
<proteinExistence type="predicted"/>
<reference evidence="2 3" key="1">
    <citation type="submission" date="2015-11" db="EMBL/GenBank/DDBJ databases">
        <title>Draft Genome Sequence of the Strain BR 10423 (Rhizobium sp.) isolated from nodules of Mimosa pudica.</title>
        <authorList>
            <person name="Barauna A.C."/>
            <person name="Zilli J.E."/>
            <person name="Simoes-Araujo J.L."/>
            <person name="Reis V.M."/>
            <person name="James E.K."/>
            <person name="Reis F.B.Jr."/>
            <person name="Rouws L.F."/>
            <person name="Passos S.R."/>
            <person name="Gois S.R."/>
        </authorList>
    </citation>
    <scope>NUCLEOTIDE SEQUENCE [LARGE SCALE GENOMIC DNA]</scope>
    <source>
        <strain evidence="2 3">BR10423</strain>
    </source>
</reference>
<keyword evidence="1" id="KW-0812">Transmembrane</keyword>
<sequence>MLSFRLSYQFAPQWLGNHSIEARNMTYSGLIVTAIVAGLITILAVGSRPATEAASNWPQMDVMKTDRIVTGSVPAQ</sequence>
<evidence type="ECO:0000313" key="2">
    <source>
        <dbReference type="EMBL" id="KWV50696.1"/>
    </source>
</evidence>
<comment type="caution">
    <text evidence="2">The sequence shown here is derived from an EMBL/GenBank/DDBJ whole genome shotgun (WGS) entry which is preliminary data.</text>
</comment>
<dbReference type="AlphaFoldDB" id="A0A109JKK6"/>
<evidence type="ECO:0000313" key="3">
    <source>
        <dbReference type="Proteomes" id="UP000068164"/>
    </source>
</evidence>
<dbReference type="EMBL" id="LNCD01000083">
    <property type="protein sequence ID" value="KWV50696.1"/>
    <property type="molecule type" value="Genomic_DNA"/>
</dbReference>
<accession>A0A109JKK6</accession>
<feature type="transmembrane region" description="Helical" evidence="1">
    <location>
        <begin position="25"/>
        <end position="45"/>
    </location>
</feature>
<name>A0A109JKK6_9HYPH</name>
<gene>
    <name evidence="2" type="ORF">AS026_07965</name>
</gene>
<organism evidence="2 3">
    <name type="scientific">Rhizobium altiplani</name>
    <dbReference type="NCBI Taxonomy" id="1864509"/>
    <lineage>
        <taxon>Bacteria</taxon>
        <taxon>Pseudomonadati</taxon>
        <taxon>Pseudomonadota</taxon>
        <taxon>Alphaproteobacteria</taxon>
        <taxon>Hyphomicrobiales</taxon>
        <taxon>Rhizobiaceae</taxon>
        <taxon>Rhizobium/Agrobacterium group</taxon>
        <taxon>Rhizobium</taxon>
    </lineage>
</organism>
<protein>
    <submittedName>
        <fullName evidence="2">Uncharacterized protein</fullName>
    </submittedName>
</protein>
<keyword evidence="3" id="KW-1185">Reference proteome</keyword>
<keyword evidence="1" id="KW-1133">Transmembrane helix</keyword>
<dbReference type="Proteomes" id="UP000068164">
    <property type="component" value="Unassembled WGS sequence"/>
</dbReference>
<evidence type="ECO:0000256" key="1">
    <source>
        <dbReference type="SAM" id="Phobius"/>
    </source>
</evidence>